<comment type="similarity">
    <text evidence="2">Belongs to the AOR/FOR family.</text>
</comment>
<dbReference type="InterPro" id="IPR013984">
    <property type="entry name" value="Ald_Fedxn_OxRdtase_dom2"/>
</dbReference>
<accession>A0A0P6XQ60</accession>
<dbReference type="SUPFAM" id="SSF56228">
    <property type="entry name" value="Aldehyde ferredoxin oxidoreductase, N-terminal domain"/>
    <property type="match status" value="1"/>
</dbReference>
<dbReference type="InterPro" id="IPR001203">
    <property type="entry name" value="OxRdtase_Ald_Fedxn_C"/>
</dbReference>
<dbReference type="PANTHER" id="PTHR30038:SF0">
    <property type="entry name" value="TUNGSTEN-CONTAINING ALDEHYDE FERREDOXIN OXIDOREDUCTASE"/>
    <property type="match status" value="1"/>
</dbReference>
<dbReference type="AlphaFoldDB" id="A0A0P6XQ60"/>
<dbReference type="PANTHER" id="PTHR30038">
    <property type="entry name" value="ALDEHYDE FERREDOXIN OXIDOREDUCTASE"/>
    <property type="match status" value="1"/>
</dbReference>
<dbReference type="Gene3D" id="3.60.9.10">
    <property type="entry name" value="Aldehyde ferredoxin oxidoreductase, N-terminal domain"/>
    <property type="match status" value="1"/>
</dbReference>
<dbReference type="Proteomes" id="UP000050544">
    <property type="component" value="Unassembled WGS sequence"/>
</dbReference>
<dbReference type="PATRIC" id="fig|869279.4.peg.1803"/>
<evidence type="ECO:0000313" key="10">
    <source>
        <dbReference type="EMBL" id="KPL82613.1"/>
    </source>
</evidence>
<comment type="cofactor">
    <cofactor evidence="1">
        <name>[4Fe-4S] cluster</name>
        <dbReference type="ChEBI" id="CHEBI:49883"/>
    </cofactor>
</comment>
<dbReference type="InterPro" id="IPR036503">
    <property type="entry name" value="Ald_Fedxn_OxRdtase_N_sf"/>
</dbReference>
<keyword evidence="5" id="KW-0560">Oxidoreductase</keyword>
<proteinExistence type="inferred from homology"/>
<dbReference type="Gene3D" id="1.10.569.10">
    <property type="entry name" value="Aldehyde Ferredoxin Oxidoreductase Protein, subunit A, domain 2"/>
    <property type="match status" value="1"/>
</dbReference>
<feature type="domain" description="Aldehyde ferredoxin oxidoreductase N-terminal" evidence="9">
    <location>
        <begin position="6"/>
        <end position="208"/>
    </location>
</feature>
<dbReference type="GO" id="GO:0009055">
    <property type="term" value="F:electron transfer activity"/>
    <property type="evidence" value="ECO:0007669"/>
    <property type="project" value="InterPro"/>
</dbReference>
<comment type="cofactor">
    <cofactor evidence="8">
        <name>tungstopterin</name>
        <dbReference type="ChEBI" id="CHEBI:30402"/>
    </cofactor>
</comment>
<dbReference type="EMBL" id="LGKO01000005">
    <property type="protein sequence ID" value="KPL82613.1"/>
    <property type="molecule type" value="Genomic_DNA"/>
</dbReference>
<evidence type="ECO:0000256" key="6">
    <source>
        <dbReference type="ARBA" id="ARBA00023004"/>
    </source>
</evidence>
<dbReference type="SMART" id="SM00790">
    <property type="entry name" value="AFOR_N"/>
    <property type="match status" value="1"/>
</dbReference>
<keyword evidence="4" id="KW-0479">Metal-binding</keyword>
<dbReference type="GO" id="GO:0046872">
    <property type="term" value="F:metal ion binding"/>
    <property type="evidence" value="ECO:0007669"/>
    <property type="project" value="UniProtKB-KW"/>
</dbReference>
<dbReference type="InterPro" id="IPR051919">
    <property type="entry name" value="W-dependent_AOR"/>
</dbReference>
<protein>
    <submittedName>
        <fullName evidence="10">Aldehyde:ferredoxin oxidoreductase</fullName>
    </submittedName>
</protein>
<evidence type="ECO:0000256" key="3">
    <source>
        <dbReference type="ARBA" id="ARBA00022485"/>
    </source>
</evidence>
<comment type="caution">
    <text evidence="10">The sequence shown here is derived from an EMBL/GenBank/DDBJ whole genome shotgun (WGS) entry which is preliminary data.</text>
</comment>
<name>A0A0P6XQ60_9CHLR</name>
<evidence type="ECO:0000256" key="5">
    <source>
        <dbReference type="ARBA" id="ARBA00023002"/>
    </source>
</evidence>
<evidence type="ECO:0000313" key="11">
    <source>
        <dbReference type="Proteomes" id="UP000050544"/>
    </source>
</evidence>
<organism evidence="10 11">
    <name type="scientific">Thermanaerothrix daxensis</name>
    <dbReference type="NCBI Taxonomy" id="869279"/>
    <lineage>
        <taxon>Bacteria</taxon>
        <taxon>Bacillati</taxon>
        <taxon>Chloroflexota</taxon>
        <taxon>Anaerolineae</taxon>
        <taxon>Anaerolineales</taxon>
        <taxon>Anaerolineaceae</taxon>
        <taxon>Thermanaerothrix</taxon>
    </lineage>
</organism>
<evidence type="ECO:0000256" key="8">
    <source>
        <dbReference type="ARBA" id="ARBA00049934"/>
    </source>
</evidence>
<reference evidence="10 11" key="1">
    <citation type="submission" date="2015-07" db="EMBL/GenBank/DDBJ databases">
        <title>Whole genome sequence of Thermanaerothrix daxensis DSM 23592.</title>
        <authorList>
            <person name="Hemp J."/>
            <person name="Ward L.M."/>
            <person name="Pace L.A."/>
            <person name="Fischer W.W."/>
        </authorList>
    </citation>
    <scope>NUCLEOTIDE SEQUENCE [LARGE SCALE GENOMIC DNA]</scope>
    <source>
        <strain evidence="10 11">GNS-1</strain>
    </source>
</reference>
<dbReference type="InterPro" id="IPR013985">
    <property type="entry name" value="Ald_Fedxn_OxRdtase_dom3"/>
</dbReference>
<gene>
    <name evidence="10" type="ORF">SE15_10915</name>
</gene>
<dbReference type="Pfam" id="PF01314">
    <property type="entry name" value="AFOR_C"/>
    <property type="match status" value="1"/>
</dbReference>
<dbReference type="RefSeq" id="WP_054522135.1">
    <property type="nucleotide sequence ID" value="NZ_LGKO01000005.1"/>
</dbReference>
<dbReference type="Pfam" id="PF02730">
    <property type="entry name" value="AFOR_N"/>
    <property type="match status" value="1"/>
</dbReference>
<dbReference type="GO" id="GO:0051539">
    <property type="term" value="F:4 iron, 4 sulfur cluster binding"/>
    <property type="evidence" value="ECO:0007669"/>
    <property type="project" value="UniProtKB-KW"/>
</dbReference>
<dbReference type="InterPro" id="IPR036021">
    <property type="entry name" value="Tungsten_al_ferr_oxy-like_C"/>
</dbReference>
<evidence type="ECO:0000256" key="1">
    <source>
        <dbReference type="ARBA" id="ARBA00001966"/>
    </source>
</evidence>
<keyword evidence="6" id="KW-0408">Iron</keyword>
<dbReference type="Gene3D" id="1.10.599.10">
    <property type="entry name" value="Aldehyde Ferredoxin Oxidoreductase Protein, subunit A, domain 3"/>
    <property type="match status" value="1"/>
</dbReference>
<dbReference type="SUPFAM" id="SSF48310">
    <property type="entry name" value="Aldehyde ferredoxin oxidoreductase, C-terminal domains"/>
    <property type="match status" value="1"/>
</dbReference>
<evidence type="ECO:0000259" key="9">
    <source>
        <dbReference type="SMART" id="SM00790"/>
    </source>
</evidence>
<dbReference type="OrthoDB" id="9763894at2"/>
<dbReference type="GO" id="GO:0016625">
    <property type="term" value="F:oxidoreductase activity, acting on the aldehyde or oxo group of donors, iron-sulfur protein as acceptor"/>
    <property type="evidence" value="ECO:0007669"/>
    <property type="project" value="InterPro"/>
</dbReference>
<keyword evidence="3" id="KW-0004">4Fe-4S</keyword>
<dbReference type="InterPro" id="IPR013983">
    <property type="entry name" value="Ald_Fedxn_OxRdtase_N"/>
</dbReference>
<keyword evidence="7" id="KW-0411">Iron-sulfur</keyword>
<evidence type="ECO:0000256" key="4">
    <source>
        <dbReference type="ARBA" id="ARBA00022723"/>
    </source>
</evidence>
<sequence>MALGGYANRIAHVDLSTGTVTYEPIREDWALKYIGGRGLGDKYVFENGYQVDPLSPENILCFMTGPLTGTEVTMSGRMAICTKSPLTGTIMDSHHGGWSGARLKWAGLDGIIVKGKAAKPVYLYVENGNVEIHDASELWGKTVHETIKALQEKYGEKDLSVLAIGPAGERLVKFACWVNEDDRASGRGGTGCVGGSKLLKAIVIKAEKKMPKAVNRELWKTAHQQALAKIMDPANVTSPRKGGLSVYGTNVLMNITSTMGALPTRNAQRASFAPRSEKISGEWVKEHILVDDPTCHACPVACKKEVEIKEGPFAGLRMESVEYEPAWSLGAMCENDDAAAIAKMIDLSNDYGFDAIEIGDVLAMYMEATERGYVNGTGGLKWGDVFGMIEVMRKIAYREGVGDILAEGTEKAAKQFGHPEIAMTVKGMGIPAYDPRGLKGMGLGYATSNRGACHLRGYSPASELGLIPLKTDPLAWEGKGKLLKLLQDLHAFSDSLDLCKFSAFAEAAEDYAAQFSAVVGVPFTAEDVLKTGERIYNLERYYNNLCGFREGSDTLPKRFLEEPSQEQGSFGHVCELDKMLEEYYHERGWVNGVVPESKLKELEII</sequence>
<evidence type="ECO:0000256" key="2">
    <source>
        <dbReference type="ARBA" id="ARBA00011032"/>
    </source>
</evidence>
<evidence type="ECO:0000256" key="7">
    <source>
        <dbReference type="ARBA" id="ARBA00023014"/>
    </source>
</evidence>
<keyword evidence="11" id="KW-1185">Reference proteome</keyword>
<dbReference type="STRING" id="869279.SE15_10915"/>